<reference evidence="6 7" key="1">
    <citation type="journal article" date="2013" name="Nat. Commun.">
        <title>Genome analysis reveals insights into physiology and longevity of the Brandt's bat Myotis brandtii.</title>
        <authorList>
            <person name="Seim I."/>
            <person name="Fang X."/>
            <person name="Xiong Z."/>
            <person name="Lobanov A.V."/>
            <person name="Huang Z."/>
            <person name="Ma S."/>
            <person name="Feng Y."/>
            <person name="Turanov A.A."/>
            <person name="Zhu Y."/>
            <person name="Lenz T.L."/>
            <person name="Gerashchenko M.V."/>
            <person name="Fan D."/>
            <person name="Hee Yim S."/>
            <person name="Yao X."/>
            <person name="Jordan D."/>
            <person name="Xiong Y."/>
            <person name="Ma Y."/>
            <person name="Lyapunov A.N."/>
            <person name="Chen G."/>
            <person name="Kulakova O.I."/>
            <person name="Sun Y."/>
            <person name="Lee S.G."/>
            <person name="Bronson R.T."/>
            <person name="Moskalev A.A."/>
            <person name="Sunyaev S.R."/>
            <person name="Zhang G."/>
            <person name="Krogh A."/>
            <person name="Wang J."/>
            <person name="Gladyshev V.N."/>
        </authorList>
    </citation>
    <scope>NUCLEOTIDE SEQUENCE [LARGE SCALE GENOMIC DNA]</scope>
</reference>
<dbReference type="Proteomes" id="UP000052978">
    <property type="component" value="Unassembled WGS sequence"/>
</dbReference>
<comment type="subunit">
    <text evidence="4">Homodimer; enzymatically active. Interacts with PPP1R3B; recruits the phosphatase PP1 which dephosphorylates and inactivates PYGL/glycogen phosphorylase.</text>
</comment>
<evidence type="ECO:0000256" key="3">
    <source>
        <dbReference type="ARBA" id="ARBA00037413"/>
    </source>
</evidence>
<dbReference type="EMBL" id="KE310064">
    <property type="protein sequence ID" value="EPQ20737.1"/>
    <property type="molecule type" value="Genomic_DNA"/>
</dbReference>
<sequence>MNNTVNTMRLWSARAPNDFNLQDFNVGDYIQAVLDRNLAENISRVLYPNDNVSDRACFLGGNRSSLLWKHLLSSLRKGL</sequence>
<dbReference type="EC" id="2.4.1.1" evidence="5"/>
<comment type="catalytic activity">
    <reaction evidence="2">
        <text>[(1-&gt;4)-alpha-D-glucosyl](n) + phosphate = [(1-&gt;4)-alpha-D-glucosyl](n-1) + alpha-D-glucose 1-phosphate</text>
        <dbReference type="Rhea" id="RHEA:41732"/>
        <dbReference type="Rhea" id="RHEA-COMP:9584"/>
        <dbReference type="Rhea" id="RHEA-COMP:9586"/>
        <dbReference type="ChEBI" id="CHEBI:15444"/>
        <dbReference type="ChEBI" id="CHEBI:43474"/>
        <dbReference type="ChEBI" id="CHEBI:58601"/>
        <dbReference type="EC" id="2.4.1.1"/>
    </reaction>
    <physiologicalReaction direction="left-to-right" evidence="2">
        <dbReference type="Rhea" id="RHEA:41733"/>
    </physiologicalReaction>
</comment>
<dbReference type="GO" id="GO:0030170">
    <property type="term" value="F:pyridoxal phosphate binding"/>
    <property type="evidence" value="ECO:0007669"/>
    <property type="project" value="TreeGrafter"/>
</dbReference>
<dbReference type="PANTHER" id="PTHR11468:SF3">
    <property type="entry name" value="GLYCOGEN PHOSPHORYLASE, LIVER FORM"/>
    <property type="match status" value="1"/>
</dbReference>
<dbReference type="PANTHER" id="PTHR11468">
    <property type="entry name" value="GLYCOGEN PHOSPHORYLASE"/>
    <property type="match status" value="1"/>
</dbReference>
<comment type="cofactor">
    <cofactor evidence="5">
        <name>pyridoxal 5'-phosphate</name>
        <dbReference type="ChEBI" id="CHEBI:597326"/>
    </cofactor>
</comment>
<dbReference type="GO" id="GO:0005737">
    <property type="term" value="C:cytoplasm"/>
    <property type="evidence" value="ECO:0007669"/>
    <property type="project" value="TreeGrafter"/>
</dbReference>
<evidence type="ECO:0000256" key="5">
    <source>
        <dbReference type="RuleBase" id="RU000587"/>
    </source>
</evidence>
<evidence type="ECO:0000256" key="4">
    <source>
        <dbReference type="ARBA" id="ARBA00046783"/>
    </source>
</evidence>
<evidence type="ECO:0000313" key="6">
    <source>
        <dbReference type="EMBL" id="EPQ20737.1"/>
    </source>
</evidence>
<keyword evidence="5" id="KW-0328">Glycosyltransferase</keyword>
<keyword evidence="5" id="KW-0119">Carbohydrate metabolism</keyword>
<evidence type="ECO:0000256" key="2">
    <source>
        <dbReference type="ARBA" id="ARBA00036074"/>
    </source>
</evidence>
<keyword evidence="7" id="KW-1185">Reference proteome</keyword>
<proteinExistence type="inferred from homology"/>
<dbReference type="GO" id="GO:0008184">
    <property type="term" value="F:glycogen phosphorylase activity"/>
    <property type="evidence" value="ECO:0007669"/>
    <property type="project" value="InterPro"/>
</dbReference>
<gene>
    <name evidence="6" type="ORF">D623_10000250</name>
</gene>
<dbReference type="Pfam" id="PF00343">
    <property type="entry name" value="Phosphorylase"/>
    <property type="match status" value="1"/>
</dbReference>
<dbReference type="SUPFAM" id="SSF53756">
    <property type="entry name" value="UDP-Glycosyltransferase/glycogen phosphorylase"/>
    <property type="match status" value="1"/>
</dbReference>
<keyword evidence="5" id="KW-0663">Pyridoxal phosphate</keyword>
<keyword evidence="5" id="KW-0808">Transferase</keyword>
<organism evidence="6 7">
    <name type="scientific">Myotis brandtii</name>
    <name type="common">Brandt's bat</name>
    <dbReference type="NCBI Taxonomy" id="109478"/>
    <lineage>
        <taxon>Eukaryota</taxon>
        <taxon>Metazoa</taxon>
        <taxon>Chordata</taxon>
        <taxon>Craniata</taxon>
        <taxon>Vertebrata</taxon>
        <taxon>Euteleostomi</taxon>
        <taxon>Mammalia</taxon>
        <taxon>Eutheria</taxon>
        <taxon>Laurasiatheria</taxon>
        <taxon>Chiroptera</taxon>
        <taxon>Yangochiroptera</taxon>
        <taxon>Vespertilionidae</taxon>
        <taxon>Myotis</taxon>
    </lineage>
</organism>
<dbReference type="GO" id="GO:0005980">
    <property type="term" value="P:glycogen catabolic process"/>
    <property type="evidence" value="ECO:0007669"/>
    <property type="project" value="TreeGrafter"/>
</dbReference>
<dbReference type="Gene3D" id="3.40.50.2000">
    <property type="entry name" value="Glycogen Phosphorylase B"/>
    <property type="match status" value="1"/>
</dbReference>
<accession>S7QGX2</accession>
<evidence type="ECO:0000313" key="7">
    <source>
        <dbReference type="Proteomes" id="UP000052978"/>
    </source>
</evidence>
<dbReference type="InterPro" id="IPR000811">
    <property type="entry name" value="Glyco_trans_35"/>
</dbReference>
<evidence type="ECO:0000256" key="1">
    <source>
        <dbReference type="ARBA" id="ARBA00006047"/>
    </source>
</evidence>
<name>S7QGX2_MYOBR</name>
<protein>
    <recommendedName>
        <fullName evidence="5">Alpha-1,4 glucan phosphorylase</fullName>
        <ecNumber evidence="5">2.4.1.1</ecNumber>
    </recommendedName>
</protein>
<comment type="function">
    <text evidence="3 5">Allosteric enzyme that catalyzes the rate-limiting step in glycogen catabolism, the phosphorolytic cleavage of glycogen to produce glucose-1-phosphate, and plays a central role in maintaining cellular and organismal glucose homeostasis.</text>
</comment>
<comment type="similarity">
    <text evidence="1 5">Belongs to the glycogen phosphorylase family.</text>
</comment>
<dbReference type="AlphaFoldDB" id="S7QGX2"/>